<evidence type="ECO:0000313" key="1">
    <source>
        <dbReference type="EMBL" id="MFC5914537.1"/>
    </source>
</evidence>
<organism evidence="1 2">
    <name type="scientific">Streptomyces pulveraceus</name>
    <dbReference type="NCBI Taxonomy" id="68258"/>
    <lineage>
        <taxon>Bacteria</taxon>
        <taxon>Bacillati</taxon>
        <taxon>Actinomycetota</taxon>
        <taxon>Actinomycetes</taxon>
        <taxon>Kitasatosporales</taxon>
        <taxon>Streptomycetaceae</taxon>
        <taxon>Streptomyces</taxon>
    </lineage>
</organism>
<dbReference type="RefSeq" id="WP_386420179.1">
    <property type="nucleotide sequence ID" value="NZ_JBHSPU010000014.1"/>
</dbReference>
<dbReference type="Pfam" id="PF22621">
    <property type="entry name" value="CurL-like_PKS_C"/>
    <property type="match status" value="1"/>
</dbReference>
<dbReference type="InterPro" id="IPR023213">
    <property type="entry name" value="CAT-like_dom_sf"/>
</dbReference>
<dbReference type="Proteomes" id="UP001596200">
    <property type="component" value="Unassembled WGS sequence"/>
</dbReference>
<proteinExistence type="predicted"/>
<reference evidence="2" key="1">
    <citation type="journal article" date="2019" name="Int. J. Syst. Evol. Microbiol.">
        <title>The Global Catalogue of Microorganisms (GCM) 10K type strain sequencing project: providing services to taxonomists for standard genome sequencing and annotation.</title>
        <authorList>
            <consortium name="The Broad Institute Genomics Platform"/>
            <consortium name="The Broad Institute Genome Sequencing Center for Infectious Disease"/>
            <person name="Wu L."/>
            <person name="Ma J."/>
        </authorList>
    </citation>
    <scope>NUCLEOTIDE SEQUENCE [LARGE SCALE GENOMIC DNA]</scope>
    <source>
        <strain evidence="2">JCM 4147</strain>
    </source>
</reference>
<sequence>METTFLAGTDAPRVLAVSARDERTAAAAAVRLADRLAGDPSLDPDDVALTLAHGRERFAVRHAVTGTTGAELAAALRESALRPRRAAPVPTLVLDLGDGSAPAGTPPLPQVAEASATAEGLGLPQAAGTAAVLYGTAVWLAAHGLRPDTVLGSGPAAAAASALRGELPLADALRAAATPVGTPSARTPGGEVLVVRMGTGAAGAGVLFLDPLDPSSYARLFAALWERGFDVDCTLGRGGRRVRLPGYPFRRSGSVTDAPPPGLRPLTPHEQRWLFHDLVRSGSAAEHTLCATAVLPGPVPGAPAADAALAALLDRHPDLRTVFTRDGGRWFARTSLRPVPVTVLAPDTGVEPEALVRAATAEETFAAADVPLVRCALAPAGDGWAVALAVYAPVAGASSAGELLAEWAGLAGAPLRTATAAPA</sequence>
<name>A0ABW1GLL7_9ACTN</name>
<gene>
    <name evidence="1" type="ORF">ACFP1B_14000</name>
</gene>
<protein>
    <submittedName>
        <fullName evidence="1">Uncharacterized protein</fullName>
    </submittedName>
</protein>
<accession>A0ABW1GLL7</accession>
<dbReference type="Gene3D" id="3.30.559.10">
    <property type="entry name" value="Chloramphenicol acetyltransferase-like domain"/>
    <property type="match status" value="1"/>
</dbReference>
<dbReference type="EMBL" id="JBHSPU010000014">
    <property type="protein sequence ID" value="MFC5914537.1"/>
    <property type="molecule type" value="Genomic_DNA"/>
</dbReference>
<evidence type="ECO:0000313" key="2">
    <source>
        <dbReference type="Proteomes" id="UP001596200"/>
    </source>
</evidence>
<comment type="caution">
    <text evidence="1">The sequence shown here is derived from an EMBL/GenBank/DDBJ whole genome shotgun (WGS) entry which is preliminary data.</text>
</comment>
<dbReference type="SUPFAM" id="SSF52777">
    <property type="entry name" value="CoA-dependent acyltransferases"/>
    <property type="match status" value="1"/>
</dbReference>
<dbReference type="Gene3D" id="3.30.70.3290">
    <property type="match status" value="1"/>
</dbReference>
<keyword evidence="2" id="KW-1185">Reference proteome</keyword>